<keyword evidence="3 10" id="KW-0732">Signal</keyword>
<comment type="subcellular location">
    <subcellularLocation>
        <location evidence="1">Cell outer membrane</location>
        <topology evidence="1">Lipid-anchor</topology>
    </subcellularLocation>
</comment>
<dbReference type="Gene3D" id="2.80.10.50">
    <property type="match status" value="1"/>
</dbReference>
<evidence type="ECO:0000313" key="14">
    <source>
        <dbReference type="Proteomes" id="UP000321325"/>
    </source>
</evidence>
<dbReference type="GO" id="GO:0030246">
    <property type="term" value="F:carbohydrate binding"/>
    <property type="evidence" value="ECO:0007669"/>
    <property type="project" value="UniProtKB-KW"/>
</dbReference>
<evidence type="ECO:0000256" key="5">
    <source>
        <dbReference type="ARBA" id="ARBA00023026"/>
    </source>
</evidence>
<evidence type="ECO:0000256" key="1">
    <source>
        <dbReference type="ARBA" id="ARBA00004459"/>
    </source>
</evidence>
<keyword evidence="14" id="KW-1185">Reference proteome</keyword>
<sequence length="187" mass="21209">MKKVIAIFLLMFNFAFAEMESTDSTLMLSIRSLETGITLSPFRETSQDLRDQNWIVKEIQLNEKLKEKDKMADRLPFGYVQFTHPSDKDICLAIAPSGFFVGKSCSIDLQKGEMETVFSIMPTTTSAVQIRSLVLNSDECIVTFYNPNVPIEQRFGLDFCTIDPVFFAELNELMILTPALMNAQPLE</sequence>
<evidence type="ECO:0000256" key="3">
    <source>
        <dbReference type="ARBA" id="ARBA00022729"/>
    </source>
</evidence>
<evidence type="ECO:0000313" key="13">
    <source>
        <dbReference type="Proteomes" id="UP000293421"/>
    </source>
</evidence>
<dbReference type="GO" id="GO:0009279">
    <property type="term" value="C:cell outer membrane"/>
    <property type="evidence" value="ECO:0007669"/>
    <property type="project" value="UniProtKB-SubCell"/>
</dbReference>
<feature type="signal peptide" evidence="10">
    <location>
        <begin position="1"/>
        <end position="17"/>
    </location>
</feature>
<keyword evidence="2" id="KW-0800">Toxin</keyword>
<dbReference type="RefSeq" id="WP_039666056.1">
    <property type="nucleotide sequence ID" value="NZ_CP037746.1"/>
</dbReference>
<reference evidence="11 13" key="1">
    <citation type="submission" date="2019-02" db="EMBL/GenBank/DDBJ databases">
        <title>Use of ANI for Rapid Identification of Enteric Bacteria.</title>
        <authorList>
            <person name="Pruckler J."/>
            <person name="Lane C."/>
            <person name="Aubert R."/>
        </authorList>
    </citation>
    <scope>NUCLEOTIDE SEQUENCE [LARGE SCALE GENOMIC DNA]</scope>
    <source>
        <strain evidence="11 13">2014D-0083</strain>
    </source>
</reference>
<name>A0AAE6CZ88_9BACT</name>
<evidence type="ECO:0000313" key="12">
    <source>
        <dbReference type="EMBL" id="TXK69038.1"/>
    </source>
</evidence>
<keyword evidence="6" id="KW-0472">Membrane</keyword>
<dbReference type="AlphaFoldDB" id="A0AAE6CZ88"/>
<dbReference type="InterPro" id="IPR035992">
    <property type="entry name" value="Ricin_B-like_lectins"/>
</dbReference>
<keyword evidence="5" id="KW-0843">Virulence</keyword>
<evidence type="ECO:0000256" key="2">
    <source>
        <dbReference type="ARBA" id="ARBA00022656"/>
    </source>
</evidence>
<evidence type="ECO:0000256" key="6">
    <source>
        <dbReference type="ARBA" id="ARBA00023136"/>
    </source>
</evidence>
<dbReference type="Proteomes" id="UP000321325">
    <property type="component" value="Unassembled WGS sequence"/>
</dbReference>
<reference evidence="12 14" key="2">
    <citation type="submission" date="2019-08" db="EMBL/GenBank/DDBJ databases">
        <title>Rapid identification of Enteric Bacteria from Whole Genome Sequences (WGS) using Average Nucleotide Identity (ANI).</title>
        <authorList>
            <person name="Lane C."/>
        </authorList>
    </citation>
    <scope>NUCLEOTIDE SEQUENCE [LARGE SCALE GENOMIC DNA]</scope>
    <source>
        <strain evidence="12 14">2010D-8464</strain>
    </source>
</reference>
<keyword evidence="7" id="KW-0564">Palmitate</keyword>
<dbReference type="Pfam" id="PF03498">
    <property type="entry name" value="CDtoxinA"/>
    <property type="match status" value="1"/>
</dbReference>
<evidence type="ECO:0000313" key="11">
    <source>
        <dbReference type="EMBL" id="QBL13000.1"/>
    </source>
</evidence>
<dbReference type="CDD" id="cd23413">
    <property type="entry name" value="beta-trefoil_Ricin_CdtC"/>
    <property type="match status" value="1"/>
</dbReference>
<dbReference type="EMBL" id="CP037746">
    <property type="protein sequence ID" value="QBL13000.1"/>
    <property type="molecule type" value="Genomic_DNA"/>
</dbReference>
<dbReference type="GO" id="GO:0090729">
    <property type="term" value="F:toxin activity"/>
    <property type="evidence" value="ECO:0007669"/>
    <property type="project" value="UniProtKB-KW"/>
</dbReference>
<keyword evidence="8" id="KW-0998">Cell outer membrane</keyword>
<keyword evidence="4" id="KW-0430">Lectin</keyword>
<dbReference type="EMBL" id="VRMB01000018">
    <property type="protein sequence ID" value="TXK69038.1"/>
    <property type="molecule type" value="Genomic_DNA"/>
</dbReference>
<organism evidence="11 13">
    <name type="scientific">Campylobacter volucris</name>
    <dbReference type="NCBI Taxonomy" id="1031542"/>
    <lineage>
        <taxon>Bacteria</taxon>
        <taxon>Pseudomonadati</taxon>
        <taxon>Campylobacterota</taxon>
        <taxon>Epsilonproteobacteria</taxon>
        <taxon>Campylobacterales</taxon>
        <taxon>Campylobacteraceae</taxon>
        <taxon>Campylobacter</taxon>
    </lineage>
</organism>
<accession>A0AAE6CZ88</accession>
<feature type="chain" id="PRO_5042018946" evidence="10">
    <location>
        <begin position="18"/>
        <end position="187"/>
    </location>
</feature>
<dbReference type="GeneID" id="66288075"/>
<evidence type="ECO:0000256" key="7">
    <source>
        <dbReference type="ARBA" id="ARBA00023139"/>
    </source>
</evidence>
<dbReference type="Proteomes" id="UP000293421">
    <property type="component" value="Chromosome"/>
</dbReference>
<proteinExistence type="predicted"/>
<evidence type="ECO:0000256" key="10">
    <source>
        <dbReference type="SAM" id="SignalP"/>
    </source>
</evidence>
<evidence type="ECO:0000256" key="4">
    <source>
        <dbReference type="ARBA" id="ARBA00022734"/>
    </source>
</evidence>
<dbReference type="SUPFAM" id="SSF50370">
    <property type="entry name" value="Ricin B-like lectins"/>
    <property type="match status" value="1"/>
</dbReference>
<evidence type="ECO:0000256" key="9">
    <source>
        <dbReference type="ARBA" id="ARBA00023288"/>
    </source>
</evidence>
<gene>
    <name evidence="11" type="ORF">A9460_01110</name>
    <name evidence="12" type="ORF">FVD15_04475</name>
</gene>
<keyword evidence="9" id="KW-0449">Lipoprotein</keyword>
<protein>
    <submittedName>
        <fullName evidence="11">Cytolethal distending toxin, subunit CdtC</fullName>
    </submittedName>
</protein>
<evidence type="ECO:0000256" key="8">
    <source>
        <dbReference type="ARBA" id="ARBA00023237"/>
    </source>
</evidence>
<dbReference type="InterPro" id="IPR003558">
    <property type="entry name" value="CDtoxinA/C"/>
</dbReference>